<name>A0A1Y5SIS4_9RHOB</name>
<dbReference type="SUPFAM" id="SSF56925">
    <property type="entry name" value="OMPA-like"/>
    <property type="match status" value="1"/>
</dbReference>
<dbReference type="InterPro" id="IPR011250">
    <property type="entry name" value="OMP/PagP_B-barrel"/>
</dbReference>
<dbReference type="Pfam" id="PF13505">
    <property type="entry name" value="OMP_b-brl"/>
    <property type="match status" value="1"/>
</dbReference>
<feature type="signal peptide" evidence="2">
    <location>
        <begin position="1"/>
        <end position="21"/>
    </location>
</feature>
<evidence type="ECO:0000313" key="5">
    <source>
        <dbReference type="Proteomes" id="UP000193409"/>
    </source>
</evidence>
<evidence type="ECO:0000256" key="2">
    <source>
        <dbReference type="SAM" id="SignalP"/>
    </source>
</evidence>
<protein>
    <recommendedName>
        <fullName evidence="3">Outer membrane protein beta-barrel domain-containing protein</fullName>
    </recommendedName>
</protein>
<proteinExistence type="predicted"/>
<reference evidence="4 5" key="1">
    <citation type="submission" date="2017-03" db="EMBL/GenBank/DDBJ databases">
        <authorList>
            <person name="Afonso C.L."/>
            <person name="Miller P.J."/>
            <person name="Scott M.A."/>
            <person name="Spackman E."/>
            <person name="Goraichik I."/>
            <person name="Dimitrov K.M."/>
            <person name="Suarez D.L."/>
            <person name="Swayne D.E."/>
        </authorList>
    </citation>
    <scope>NUCLEOTIDE SEQUENCE [LARGE SCALE GENOMIC DNA]</scope>
    <source>
        <strain evidence="4 5">CECT 7680</strain>
    </source>
</reference>
<evidence type="ECO:0000259" key="3">
    <source>
        <dbReference type="Pfam" id="PF13505"/>
    </source>
</evidence>
<sequence>MKLRTALAATAAAFLAAPLSAQSLDDFTGFYAGAQLGYGDVGTNAPGVSGDDWIGGIILGYDYDFGDWVIGGGIDYDWADINIAAGVDVESVWRIKARGGYNWDNSLIYATAGYADAGTNALGSSDGWLAGIGYEYRVRSDLSLGAELLYHEFDDFNGSGIDVDATTVQFRASYRF</sequence>
<dbReference type="Proteomes" id="UP000193409">
    <property type="component" value="Unassembled WGS sequence"/>
</dbReference>
<dbReference type="InterPro" id="IPR027385">
    <property type="entry name" value="Beta-barrel_OMP"/>
</dbReference>
<evidence type="ECO:0000256" key="1">
    <source>
        <dbReference type="ARBA" id="ARBA00022729"/>
    </source>
</evidence>
<keyword evidence="5" id="KW-1185">Reference proteome</keyword>
<keyword evidence="1 2" id="KW-0732">Signal</keyword>
<dbReference type="EMBL" id="FWFQ01000011">
    <property type="protein sequence ID" value="SLN38582.1"/>
    <property type="molecule type" value="Genomic_DNA"/>
</dbReference>
<dbReference type="AlphaFoldDB" id="A0A1Y5SIS4"/>
<feature type="domain" description="Outer membrane protein beta-barrel" evidence="3">
    <location>
        <begin position="9"/>
        <end position="176"/>
    </location>
</feature>
<feature type="chain" id="PRO_5012938406" description="Outer membrane protein beta-barrel domain-containing protein" evidence="2">
    <location>
        <begin position="22"/>
        <end position="176"/>
    </location>
</feature>
<accession>A0A1Y5SIS4</accession>
<evidence type="ECO:0000313" key="4">
    <source>
        <dbReference type="EMBL" id="SLN38582.1"/>
    </source>
</evidence>
<dbReference type="RefSeq" id="WP_139838599.1">
    <property type="nucleotide sequence ID" value="NZ_FWFQ01000011.1"/>
</dbReference>
<organism evidence="4 5">
    <name type="scientific">Pseudoruegeria aquimaris</name>
    <dbReference type="NCBI Taxonomy" id="393663"/>
    <lineage>
        <taxon>Bacteria</taxon>
        <taxon>Pseudomonadati</taxon>
        <taxon>Pseudomonadota</taxon>
        <taxon>Alphaproteobacteria</taxon>
        <taxon>Rhodobacterales</taxon>
        <taxon>Roseobacteraceae</taxon>
        <taxon>Pseudoruegeria</taxon>
    </lineage>
</organism>
<dbReference type="OrthoDB" id="268975at2"/>
<gene>
    <name evidence="4" type="ORF">PSA7680_01910</name>
</gene>
<dbReference type="Gene3D" id="2.40.160.20">
    <property type="match status" value="1"/>
</dbReference>